<organism evidence="2 3">
    <name type="scientific">Vigna unguiculata</name>
    <name type="common">Cowpea</name>
    <dbReference type="NCBI Taxonomy" id="3917"/>
    <lineage>
        <taxon>Eukaryota</taxon>
        <taxon>Viridiplantae</taxon>
        <taxon>Streptophyta</taxon>
        <taxon>Embryophyta</taxon>
        <taxon>Tracheophyta</taxon>
        <taxon>Spermatophyta</taxon>
        <taxon>Magnoliopsida</taxon>
        <taxon>eudicotyledons</taxon>
        <taxon>Gunneridae</taxon>
        <taxon>Pentapetalae</taxon>
        <taxon>rosids</taxon>
        <taxon>fabids</taxon>
        <taxon>Fabales</taxon>
        <taxon>Fabaceae</taxon>
        <taxon>Papilionoideae</taxon>
        <taxon>50 kb inversion clade</taxon>
        <taxon>NPAAA clade</taxon>
        <taxon>indigoferoid/millettioid clade</taxon>
        <taxon>Phaseoleae</taxon>
        <taxon>Vigna</taxon>
    </lineage>
</organism>
<dbReference type="AlphaFoldDB" id="A0A4D6ND36"/>
<keyword evidence="1" id="KW-0472">Membrane</keyword>
<dbReference type="EMBL" id="CP039354">
    <property type="protein sequence ID" value="QCE10664.1"/>
    <property type="molecule type" value="Genomic_DNA"/>
</dbReference>
<feature type="transmembrane region" description="Helical" evidence="1">
    <location>
        <begin position="146"/>
        <end position="167"/>
    </location>
</feature>
<keyword evidence="3" id="KW-1185">Reference proteome</keyword>
<feature type="transmembrane region" description="Helical" evidence="1">
    <location>
        <begin position="123"/>
        <end position="140"/>
    </location>
</feature>
<name>A0A4D6ND36_VIGUN</name>
<evidence type="ECO:0000313" key="3">
    <source>
        <dbReference type="Proteomes" id="UP000501690"/>
    </source>
</evidence>
<gene>
    <name evidence="2" type="ORF">DEO72_LG10g1895</name>
</gene>
<reference evidence="2 3" key="1">
    <citation type="submission" date="2019-04" db="EMBL/GenBank/DDBJ databases">
        <title>An improved genome assembly and genetic linkage map for asparagus bean, Vigna unguiculata ssp. sesquipedialis.</title>
        <authorList>
            <person name="Xia Q."/>
            <person name="Zhang R."/>
            <person name="Dong Y."/>
        </authorList>
    </citation>
    <scope>NUCLEOTIDE SEQUENCE [LARGE SCALE GENOMIC DNA]</scope>
    <source>
        <tissue evidence="2">Leaf</tissue>
    </source>
</reference>
<protein>
    <submittedName>
        <fullName evidence="2">Uncharacterized protein</fullName>
    </submittedName>
</protein>
<keyword evidence="1" id="KW-0812">Transmembrane</keyword>
<dbReference type="Proteomes" id="UP000501690">
    <property type="component" value="Linkage Group LG10"/>
</dbReference>
<feature type="transmembrane region" description="Helical" evidence="1">
    <location>
        <begin position="12"/>
        <end position="31"/>
    </location>
</feature>
<proteinExistence type="predicted"/>
<sequence length="180" mass="19706">MLHGGSTCATLKVFSVQVHGVVVCGLVVAVLRRREGVVAAARWCSSLLHGGVAVCFTEVWQFASRRCGSLRAAAAVAVQTVEAKLVQPWLLREEEDGCAIRGGGTGAVLVWRWWWRRRCCRRWWLPACVLAVVFATSARTEKMVALSRFRSAAVLVVAADGVALVVLRRHAGRKENELVL</sequence>
<keyword evidence="1" id="KW-1133">Transmembrane helix</keyword>
<accession>A0A4D6ND36</accession>
<evidence type="ECO:0000256" key="1">
    <source>
        <dbReference type="SAM" id="Phobius"/>
    </source>
</evidence>
<evidence type="ECO:0000313" key="2">
    <source>
        <dbReference type="EMBL" id="QCE10664.1"/>
    </source>
</evidence>